<dbReference type="Gene3D" id="2.60.260.40">
    <property type="entry name" value="q5lls5 like domains"/>
    <property type="match status" value="1"/>
</dbReference>
<dbReference type="SUPFAM" id="SSF57802">
    <property type="entry name" value="Rubredoxin-like"/>
    <property type="match status" value="1"/>
</dbReference>
<keyword evidence="3" id="KW-1185">Reference proteome</keyword>
<dbReference type="AlphaFoldDB" id="A0A399RHR9"/>
<keyword evidence="2" id="KW-0479">Metal-binding</keyword>
<dbReference type="EMBL" id="QWFX01000006">
    <property type="protein sequence ID" value="RIJ30053.1"/>
    <property type="molecule type" value="Genomic_DNA"/>
</dbReference>
<feature type="domain" description="Zinc finger CHCC-type" evidence="1">
    <location>
        <begin position="18"/>
        <end position="53"/>
    </location>
</feature>
<comment type="caution">
    <text evidence="2">The sequence shown here is derived from an EMBL/GenBank/DDBJ whole genome shotgun (WGS) entry which is preliminary data.</text>
</comment>
<dbReference type="RefSeq" id="WP_119375372.1">
    <property type="nucleotide sequence ID" value="NZ_QWFX01000006.1"/>
</dbReference>
<protein>
    <submittedName>
        <fullName evidence="2">Zinc-finger domain-containing protein</fullName>
    </submittedName>
</protein>
<organism evidence="2 3">
    <name type="scientific">Henriciella mobilis</name>
    <dbReference type="NCBI Taxonomy" id="2305467"/>
    <lineage>
        <taxon>Bacteria</taxon>
        <taxon>Pseudomonadati</taxon>
        <taxon>Pseudomonadota</taxon>
        <taxon>Alphaproteobacteria</taxon>
        <taxon>Hyphomonadales</taxon>
        <taxon>Hyphomonadaceae</taxon>
        <taxon>Henriciella</taxon>
    </lineage>
</organism>
<evidence type="ECO:0000313" key="3">
    <source>
        <dbReference type="Proteomes" id="UP000266385"/>
    </source>
</evidence>
<dbReference type="Proteomes" id="UP000266385">
    <property type="component" value="Unassembled WGS sequence"/>
</dbReference>
<keyword evidence="2" id="KW-0862">Zinc</keyword>
<reference evidence="2 3" key="1">
    <citation type="submission" date="2018-08" db="EMBL/GenBank/DDBJ databases">
        <title>Henriciella mobilis sp. nov., isolated from seawater.</title>
        <authorList>
            <person name="Cheng H."/>
            <person name="Wu Y.-H."/>
            <person name="Xu X.-W."/>
            <person name="Guo L.-L."/>
        </authorList>
    </citation>
    <scope>NUCLEOTIDE SEQUENCE [LARGE SCALE GENOMIC DNA]</scope>
    <source>
        <strain evidence="2 3">JN25</strain>
    </source>
</reference>
<proteinExistence type="predicted"/>
<dbReference type="GO" id="GO:0008270">
    <property type="term" value="F:zinc ion binding"/>
    <property type="evidence" value="ECO:0007669"/>
    <property type="project" value="UniProtKB-KW"/>
</dbReference>
<gene>
    <name evidence="2" type="ORF">D1223_05200</name>
</gene>
<dbReference type="Pfam" id="PF10276">
    <property type="entry name" value="zf-CHCC"/>
    <property type="match status" value="1"/>
</dbReference>
<evidence type="ECO:0000313" key="2">
    <source>
        <dbReference type="EMBL" id="RIJ30053.1"/>
    </source>
</evidence>
<dbReference type="OrthoDB" id="7391570at2"/>
<keyword evidence="2" id="KW-0863">Zinc-finger</keyword>
<accession>A0A399RHR9</accession>
<name>A0A399RHR9_9PROT</name>
<dbReference type="InterPro" id="IPR019401">
    <property type="entry name" value="Znf_CHCC"/>
</dbReference>
<sequence length="65" mass="7240">MSTKPLPDAPETIVTDEHRVACDGGNGPLGHPIVWYEMGDDEMVECGYCDRRFVLRGGRYDPDAK</sequence>
<evidence type="ECO:0000259" key="1">
    <source>
        <dbReference type="Pfam" id="PF10276"/>
    </source>
</evidence>